<protein>
    <recommendedName>
        <fullName evidence="4">Methylamine utilization protein MauD</fullName>
    </recommendedName>
</protein>
<evidence type="ECO:0000256" key="4">
    <source>
        <dbReference type="ARBA" id="ARBA00019076"/>
    </source>
</evidence>
<dbReference type="AlphaFoldDB" id="A0A0F9LPS4"/>
<dbReference type="GO" id="GO:0016020">
    <property type="term" value="C:membrane"/>
    <property type="evidence" value="ECO:0007669"/>
    <property type="project" value="UniProtKB-SubCell"/>
</dbReference>
<proteinExistence type="predicted"/>
<keyword evidence="7 8" id="KW-0472">Membrane</keyword>
<comment type="caution">
    <text evidence="10">The sequence shown here is derived from an EMBL/GenBank/DDBJ whole genome shotgun (WGS) entry which is preliminary data.</text>
</comment>
<evidence type="ECO:0000259" key="9">
    <source>
        <dbReference type="PROSITE" id="PS51352"/>
    </source>
</evidence>
<sequence>MQALIVSNILLWLLLIVSSLVLLGLIRQIGVLHSRIAPAGALMLDKGIEVGQPAPQVTAADRFGRPINIGYAGERSTLLFFLSPTCPICKSLIPAIKAISRSAKDLDVIYVSDGDAAEHDKLIAQAGLEKSSYVVSPEIGMTYQIGKLPYAALIDQAGILKAKGLVNSREHLDSLFETELLGSSTLQDYMKAQSESPGIHTPF</sequence>
<organism evidence="10">
    <name type="scientific">marine sediment metagenome</name>
    <dbReference type="NCBI Taxonomy" id="412755"/>
    <lineage>
        <taxon>unclassified sequences</taxon>
        <taxon>metagenomes</taxon>
        <taxon>ecological metagenomes</taxon>
    </lineage>
</organism>
<dbReference type="NCBIfam" id="TIGR02661">
    <property type="entry name" value="MauD"/>
    <property type="match status" value="1"/>
</dbReference>
<dbReference type="UniPathway" id="UPA00895"/>
<evidence type="ECO:0000256" key="2">
    <source>
        <dbReference type="ARBA" id="ARBA00004167"/>
    </source>
</evidence>
<evidence type="ECO:0000256" key="7">
    <source>
        <dbReference type="ARBA" id="ARBA00023136"/>
    </source>
</evidence>
<evidence type="ECO:0000256" key="6">
    <source>
        <dbReference type="ARBA" id="ARBA00022989"/>
    </source>
</evidence>
<dbReference type="Gene3D" id="3.40.30.10">
    <property type="entry name" value="Glutaredoxin"/>
    <property type="match status" value="1"/>
</dbReference>
<keyword evidence="6 8" id="KW-1133">Transmembrane helix</keyword>
<gene>
    <name evidence="10" type="ORF">LCGC14_1251120</name>
</gene>
<feature type="transmembrane region" description="Helical" evidence="8">
    <location>
        <begin position="6"/>
        <end position="26"/>
    </location>
</feature>
<dbReference type="InterPro" id="IPR013478">
    <property type="entry name" value="MeN_DH_accessory"/>
</dbReference>
<feature type="domain" description="Thioredoxin" evidence="9">
    <location>
        <begin position="48"/>
        <end position="186"/>
    </location>
</feature>
<comment type="subcellular location">
    <subcellularLocation>
        <location evidence="2">Membrane</location>
        <topology evidence="2">Single-pass membrane protein</topology>
    </subcellularLocation>
</comment>
<accession>A0A0F9LPS4</accession>
<evidence type="ECO:0000256" key="5">
    <source>
        <dbReference type="ARBA" id="ARBA00022692"/>
    </source>
</evidence>
<reference evidence="10" key="1">
    <citation type="journal article" date="2015" name="Nature">
        <title>Complex archaea that bridge the gap between prokaryotes and eukaryotes.</title>
        <authorList>
            <person name="Spang A."/>
            <person name="Saw J.H."/>
            <person name="Jorgensen S.L."/>
            <person name="Zaremba-Niedzwiedzka K."/>
            <person name="Martijn J."/>
            <person name="Lind A.E."/>
            <person name="van Eijk R."/>
            <person name="Schleper C."/>
            <person name="Guy L."/>
            <person name="Ettema T.J."/>
        </authorList>
    </citation>
    <scope>NUCLEOTIDE SEQUENCE</scope>
</reference>
<dbReference type="EMBL" id="LAZR01006857">
    <property type="protein sequence ID" value="KKM89196.1"/>
    <property type="molecule type" value="Genomic_DNA"/>
</dbReference>
<name>A0A0F9LPS4_9ZZZZ</name>
<dbReference type="GO" id="GO:0030416">
    <property type="term" value="P:methylamine metabolic process"/>
    <property type="evidence" value="ECO:0007669"/>
    <property type="project" value="InterPro"/>
</dbReference>
<dbReference type="SUPFAM" id="SSF52833">
    <property type="entry name" value="Thioredoxin-like"/>
    <property type="match status" value="1"/>
</dbReference>
<evidence type="ECO:0000256" key="1">
    <source>
        <dbReference type="ARBA" id="ARBA00003475"/>
    </source>
</evidence>
<dbReference type="PROSITE" id="PS51352">
    <property type="entry name" value="THIOREDOXIN_2"/>
    <property type="match status" value="1"/>
</dbReference>
<evidence type="ECO:0000256" key="3">
    <source>
        <dbReference type="ARBA" id="ARBA00004856"/>
    </source>
</evidence>
<comment type="function">
    <text evidence="1">May be specifically involved in the processing, transport, and/or maturation of the MADH beta-subunit.</text>
</comment>
<evidence type="ECO:0000313" key="10">
    <source>
        <dbReference type="EMBL" id="KKM89196.1"/>
    </source>
</evidence>
<keyword evidence="5 8" id="KW-0812">Transmembrane</keyword>
<comment type="pathway">
    <text evidence="3">One-carbon metabolism; methylamine degradation.</text>
</comment>
<evidence type="ECO:0000256" key="8">
    <source>
        <dbReference type="SAM" id="Phobius"/>
    </source>
</evidence>
<dbReference type="InterPro" id="IPR036249">
    <property type="entry name" value="Thioredoxin-like_sf"/>
</dbReference>
<dbReference type="InterPro" id="IPR013766">
    <property type="entry name" value="Thioredoxin_domain"/>
</dbReference>